<reference evidence="1" key="1">
    <citation type="submission" date="2023-04" db="EMBL/GenBank/DDBJ databases">
        <title>Candida boidinii NBRC 10035.</title>
        <authorList>
            <person name="Ichikawa N."/>
            <person name="Sato H."/>
            <person name="Tonouchi N."/>
        </authorList>
    </citation>
    <scope>NUCLEOTIDE SEQUENCE</scope>
    <source>
        <strain evidence="1">NBRC 10035</strain>
    </source>
</reference>
<evidence type="ECO:0000313" key="1">
    <source>
        <dbReference type="EMBL" id="GME72031.1"/>
    </source>
</evidence>
<comment type="caution">
    <text evidence="1">The sequence shown here is derived from an EMBL/GenBank/DDBJ whole genome shotgun (WGS) entry which is preliminary data.</text>
</comment>
<dbReference type="AlphaFoldDB" id="A0A9W6WAH1"/>
<proteinExistence type="predicted"/>
<sequence>MSDIDLDTPFSCQIDDIDLAILRYRTFNKLNNSVTIIIVLQILPTNIQINKNSIEISITKILNLIISINRKITVINLINVNANKIINTSTNNNSNNKIKNKTKT</sequence>
<dbReference type="Proteomes" id="UP001165120">
    <property type="component" value="Unassembled WGS sequence"/>
</dbReference>
<keyword evidence="2" id="KW-1185">Reference proteome</keyword>
<name>A0A9W6WAH1_CANBO</name>
<dbReference type="EMBL" id="BSXN01001189">
    <property type="protein sequence ID" value="GME72031.1"/>
    <property type="molecule type" value="Genomic_DNA"/>
</dbReference>
<protein>
    <submittedName>
        <fullName evidence="1">Unnamed protein product</fullName>
    </submittedName>
</protein>
<gene>
    <name evidence="1" type="ORF">Cboi02_000344300</name>
</gene>
<accession>A0A9W6WAH1</accession>
<organism evidence="1 2">
    <name type="scientific">Candida boidinii</name>
    <name type="common">Yeast</name>
    <dbReference type="NCBI Taxonomy" id="5477"/>
    <lineage>
        <taxon>Eukaryota</taxon>
        <taxon>Fungi</taxon>
        <taxon>Dikarya</taxon>
        <taxon>Ascomycota</taxon>
        <taxon>Saccharomycotina</taxon>
        <taxon>Pichiomycetes</taxon>
        <taxon>Pichiales</taxon>
        <taxon>Pichiaceae</taxon>
        <taxon>Ogataea</taxon>
        <taxon>Ogataea/Candida clade</taxon>
    </lineage>
</organism>
<evidence type="ECO:0000313" key="2">
    <source>
        <dbReference type="Proteomes" id="UP001165120"/>
    </source>
</evidence>